<organism evidence="3 4">
    <name type="scientific">Nostoc minutum NIES-26</name>
    <dbReference type="NCBI Taxonomy" id="1844469"/>
    <lineage>
        <taxon>Bacteria</taxon>
        <taxon>Bacillati</taxon>
        <taxon>Cyanobacteriota</taxon>
        <taxon>Cyanophyceae</taxon>
        <taxon>Nostocales</taxon>
        <taxon>Nostocaceae</taxon>
        <taxon>Nostoc</taxon>
    </lineage>
</organism>
<evidence type="ECO:0000313" key="3">
    <source>
        <dbReference type="EMBL" id="RCJ17965.1"/>
    </source>
</evidence>
<proteinExistence type="predicted"/>
<gene>
    <name evidence="3" type="ORF">A6770_33440</name>
</gene>
<dbReference type="CDD" id="cd00093">
    <property type="entry name" value="HTH_XRE"/>
    <property type="match status" value="1"/>
</dbReference>
<dbReference type="InterPro" id="IPR001387">
    <property type="entry name" value="Cro/C1-type_HTH"/>
</dbReference>
<feature type="compositionally biased region" description="Polar residues" evidence="1">
    <location>
        <begin position="97"/>
        <end position="118"/>
    </location>
</feature>
<feature type="region of interest" description="Disordered" evidence="1">
    <location>
        <begin position="77"/>
        <end position="118"/>
    </location>
</feature>
<dbReference type="GO" id="GO:0003677">
    <property type="term" value="F:DNA binding"/>
    <property type="evidence" value="ECO:0007669"/>
    <property type="project" value="InterPro"/>
</dbReference>
<feature type="domain" description="HTH cro/C1-type" evidence="2">
    <location>
        <begin position="9"/>
        <end position="65"/>
    </location>
</feature>
<accession>A0A367Q1T0</accession>
<dbReference type="Pfam" id="PF13443">
    <property type="entry name" value="HTH_26"/>
    <property type="match status" value="1"/>
</dbReference>
<keyword evidence="4" id="KW-1185">Reference proteome</keyword>
<evidence type="ECO:0000259" key="2">
    <source>
        <dbReference type="PROSITE" id="PS50943"/>
    </source>
</evidence>
<name>A0A367Q1T0_9NOSO</name>
<dbReference type="SMART" id="SM00530">
    <property type="entry name" value="HTH_XRE"/>
    <property type="match status" value="1"/>
</dbReference>
<evidence type="ECO:0000256" key="1">
    <source>
        <dbReference type="SAM" id="MobiDB-lite"/>
    </source>
</evidence>
<dbReference type="Proteomes" id="UP000252107">
    <property type="component" value="Unassembled WGS sequence"/>
</dbReference>
<reference evidence="3" key="1">
    <citation type="submission" date="2016-04" db="EMBL/GenBank/DDBJ databases">
        <authorList>
            <person name="Tabuchi Yagui T.R."/>
        </authorList>
    </citation>
    <scope>NUCLEOTIDE SEQUENCE [LARGE SCALE GENOMIC DNA]</scope>
    <source>
        <strain evidence="3">NIES-26</strain>
    </source>
</reference>
<feature type="compositionally biased region" description="Low complexity" evidence="1">
    <location>
        <begin position="81"/>
        <end position="92"/>
    </location>
</feature>
<dbReference type="InterPro" id="IPR010982">
    <property type="entry name" value="Lambda_DNA-bd_dom_sf"/>
</dbReference>
<dbReference type="PROSITE" id="PS50943">
    <property type="entry name" value="HTH_CROC1"/>
    <property type="match status" value="1"/>
</dbReference>
<dbReference type="Gene3D" id="1.10.260.40">
    <property type="entry name" value="lambda repressor-like DNA-binding domains"/>
    <property type="match status" value="1"/>
</dbReference>
<dbReference type="EMBL" id="LXQD01000352">
    <property type="protein sequence ID" value="RCJ17965.1"/>
    <property type="molecule type" value="Genomic_DNA"/>
</dbReference>
<comment type="caution">
    <text evidence="3">The sequence shown here is derived from an EMBL/GenBank/DDBJ whole genome shotgun (WGS) entry which is preliminary data.</text>
</comment>
<sequence>MQTLIRWRLKEVMARYDIRAGDLAKAMGVSHNSIANLRKAKTMPRLDGESLNKLCNALNFLAQDLTGEITPIDLISYTKDPVTPTPAETPGETELEQSSQTRKLHSTDNQSPTSLFVA</sequence>
<evidence type="ECO:0000313" key="4">
    <source>
        <dbReference type="Proteomes" id="UP000252107"/>
    </source>
</evidence>
<dbReference type="SUPFAM" id="SSF47413">
    <property type="entry name" value="lambda repressor-like DNA-binding domains"/>
    <property type="match status" value="1"/>
</dbReference>
<dbReference type="AlphaFoldDB" id="A0A367Q1T0"/>
<protein>
    <recommendedName>
        <fullName evidence="2">HTH cro/C1-type domain-containing protein</fullName>
    </recommendedName>
</protein>